<sequence length="611" mass="69784">MSDEQLSKYLPLYGNRLAVLSYCKRKDSTGNSRQSKLFERLKLKLGKNKKPRTDNTEDTDCKLSNRRKTVKESRTIEIGWMLYEESQSSFVQVRTKRGGGTRKLEVPKEWKKDDLLKEGIRLFFPNGNSSVGNLDDFEFNMTNCENVALDDITTVGALYTQTKLSTLRFYLTAKRAKKTPGWKDGMQEVCEGVNPVSLKTSVRSETKIPELTPLIDEICSPDCHTTLPLTSLSSSDTESGQALDNHYFEDSTISFFMGNHGETDDPPLDDTLPLSDTIQVNTCNSEQKKILCVRHGQLLQELIAHFSEDGILENEISIQLVLPDGNIEKAQDEGGVVRDCLSEFWKDFYEQCTLGTAYKVPFLRQDFGKKQWESVGRLLVFGWKREKYFPIKLAPVIVEQAAFGAVTSDLIANFLQYVSDSERELFQQASCSFDLVDKEELLEALDMQNCRKVPTAGHFAMILHEIAQEPAFVIDQWSEILAPVASDFKDLHKKYDEMQLSSRKLVKSLKFPTTTLTNPAEREIQSYLLRYMRESDLEHQSRFLRFCTGSDLFLGKSITVEFTHLQGLQRRPVSHTCGCFLELSVCYDNYPDFRSEINRVLESNVWVMDLV</sequence>
<evidence type="ECO:0000313" key="2">
    <source>
        <dbReference type="Proteomes" id="UP001230051"/>
    </source>
</evidence>
<evidence type="ECO:0000313" key="1">
    <source>
        <dbReference type="EMBL" id="KAK1159449.1"/>
    </source>
</evidence>
<dbReference type="EMBL" id="JAGXEW010000022">
    <property type="protein sequence ID" value="KAK1159449.1"/>
    <property type="molecule type" value="Genomic_DNA"/>
</dbReference>
<dbReference type="SUPFAM" id="SSF56204">
    <property type="entry name" value="Hect, E3 ligase catalytic domain"/>
    <property type="match status" value="1"/>
</dbReference>
<dbReference type="InterPro" id="IPR035983">
    <property type="entry name" value="Hect_E3_ubiquitin_ligase"/>
</dbReference>
<accession>A0AAD8CWQ1</accession>
<name>A0AAD8CWQ1_ACIOX</name>
<reference evidence="1" key="1">
    <citation type="submission" date="2022-02" db="EMBL/GenBank/DDBJ databases">
        <title>Atlantic sturgeon de novo genome assembly.</title>
        <authorList>
            <person name="Stock M."/>
            <person name="Klopp C."/>
            <person name="Guiguen Y."/>
            <person name="Cabau C."/>
            <person name="Parinello H."/>
            <person name="Santidrian Yebra-Pimentel E."/>
            <person name="Kuhl H."/>
            <person name="Dirks R.P."/>
            <person name="Guessner J."/>
            <person name="Wuertz S."/>
            <person name="Du K."/>
            <person name="Schartl M."/>
        </authorList>
    </citation>
    <scope>NUCLEOTIDE SEQUENCE</scope>
    <source>
        <strain evidence="1">STURGEONOMICS-FGT-2020</strain>
        <tissue evidence="1">Whole blood</tissue>
    </source>
</reference>
<gene>
    <name evidence="1" type="ORF">AOXY_G22142</name>
</gene>
<protein>
    <recommendedName>
        <fullName evidence="3">HECT domain-containing protein</fullName>
    </recommendedName>
</protein>
<comment type="caution">
    <text evidence="1">The sequence shown here is derived from an EMBL/GenBank/DDBJ whole genome shotgun (WGS) entry which is preliminary data.</text>
</comment>
<dbReference type="AlphaFoldDB" id="A0AAD8CWQ1"/>
<proteinExistence type="predicted"/>
<dbReference type="Proteomes" id="UP001230051">
    <property type="component" value="Unassembled WGS sequence"/>
</dbReference>
<dbReference type="GO" id="GO:0004842">
    <property type="term" value="F:ubiquitin-protein transferase activity"/>
    <property type="evidence" value="ECO:0007669"/>
    <property type="project" value="InterPro"/>
</dbReference>
<evidence type="ECO:0008006" key="3">
    <source>
        <dbReference type="Google" id="ProtNLM"/>
    </source>
</evidence>
<keyword evidence="2" id="KW-1185">Reference proteome</keyword>
<organism evidence="1 2">
    <name type="scientific">Acipenser oxyrinchus oxyrinchus</name>
    <dbReference type="NCBI Taxonomy" id="40147"/>
    <lineage>
        <taxon>Eukaryota</taxon>
        <taxon>Metazoa</taxon>
        <taxon>Chordata</taxon>
        <taxon>Craniata</taxon>
        <taxon>Vertebrata</taxon>
        <taxon>Euteleostomi</taxon>
        <taxon>Actinopterygii</taxon>
        <taxon>Chondrostei</taxon>
        <taxon>Acipenseriformes</taxon>
        <taxon>Acipenseridae</taxon>
        <taxon>Acipenser</taxon>
    </lineage>
</organism>